<dbReference type="Proteomes" id="UP001500582">
    <property type="component" value="Unassembled WGS sequence"/>
</dbReference>
<evidence type="ECO:0000256" key="4">
    <source>
        <dbReference type="ARBA" id="ARBA00012670"/>
    </source>
</evidence>
<feature type="chain" id="PRO_5045038702" description="non-reducing end alpha-L-arabinofuranosidase" evidence="8">
    <location>
        <begin position="24"/>
        <end position="517"/>
    </location>
</feature>
<evidence type="ECO:0000313" key="10">
    <source>
        <dbReference type="EMBL" id="GAA4315674.1"/>
    </source>
</evidence>
<dbReference type="Gene3D" id="3.20.20.80">
    <property type="entry name" value="Glycosidases"/>
    <property type="match status" value="1"/>
</dbReference>
<gene>
    <name evidence="10" type="ORF">GCM10023149_12380</name>
</gene>
<dbReference type="RefSeq" id="WP_345210139.1">
    <property type="nucleotide sequence ID" value="NZ_BAABFT010000002.1"/>
</dbReference>
<evidence type="ECO:0000256" key="8">
    <source>
        <dbReference type="SAM" id="SignalP"/>
    </source>
</evidence>
<dbReference type="PANTHER" id="PTHR43576">
    <property type="entry name" value="ALPHA-L-ARABINOFURANOSIDASE C-RELATED"/>
    <property type="match status" value="1"/>
</dbReference>
<dbReference type="Gene3D" id="2.60.40.1180">
    <property type="entry name" value="Golgi alpha-mannosidase II"/>
    <property type="match status" value="1"/>
</dbReference>
<dbReference type="PANTHER" id="PTHR43576:SF2">
    <property type="entry name" value="INTRACELLULAR EXO-ALPHA-L-ARABINOFURANOSIDASE 2"/>
    <property type="match status" value="1"/>
</dbReference>
<name>A0ABP8G2I2_9SPHI</name>
<dbReference type="InterPro" id="IPR010720">
    <property type="entry name" value="Alpha-L-AF_C"/>
</dbReference>
<keyword evidence="8" id="KW-0732">Signal</keyword>
<comment type="caution">
    <text evidence="10">The sequence shown here is derived from an EMBL/GenBank/DDBJ whole genome shotgun (WGS) entry which is preliminary data.</text>
</comment>
<sequence>MRISSLLSKIALTGLLVTNYAFAQQKNTIVVETKQGKTQISKYIYSHFAEHLGRCIYGGFYVGDTSKIPNTNGVRNDIVAALKKMKIPALRWPGGCFADTYHWRDGVGPKAERPSIVNRWWGGVTEDNSFGTHDFLNMCEALGTEPYLAGNIGSGTVQELADWVQYVNSDTKNPMSDLRKKNGREKPWSVRFWGVGNEAWGCGGNMTPDYYANEFRKYATFMSDWTNTGHIFRVASGANVDDYNWTETLMKGIPKQMVEGVALHHYSIVEWNKKGSATKFNEDTYFKTIKSALRMEELVTKHSAIMDKYDPEKKVALVVDEWGGWYEVEDGTNPGFLYQQNTIRDALIAGVTLNIFNNHAERVRMANLAQTVNVLQAVILTDKEKMILTPTYHVMEMYSVHQDATLLPIKVTSNDYTFGTDKLPAVSASASVDKSGVTHITLANIDPKNAQDIELTLDGGAYKTVTGRALTSKNLQDRNTFDQPNAIQPVAFKGASLKGGKLQVKLSPISVVVLELK</sequence>
<comment type="similarity">
    <text evidence="2">Belongs to the glycosyl hydrolase 51 family.</text>
</comment>
<reference evidence="11" key="1">
    <citation type="journal article" date="2019" name="Int. J. Syst. Evol. Microbiol.">
        <title>The Global Catalogue of Microorganisms (GCM) 10K type strain sequencing project: providing services to taxonomists for standard genome sequencing and annotation.</title>
        <authorList>
            <consortium name="The Broad Institute Genomics Platform"/>
            <consortium name="The Broad Institute Genome Sequencing Center for Infectious Disease"/>
            <person name="Wu L."/>
            <person name="Ma J."/>
        </authorList>
    </citation>
    <scope>NUCLEOTIDE SEQUENCE [LARGE SCALE GENOMIC DNA]</scope>
    <source>
        <strain evidence="11">JCM 17705</strain>
    </source>
</reference>
<feature type="domain" description="Alpha-L-arabinofuranosidase C-terminal" evidence="9">
    <location>
        <begin position="320"/>
        <end position="510"/>
    </location>
</feature>
<dbReference type="InterPro" id="IPR013780">
    <property type="entry name" value="Glyco_hydro_b"/>
</dbReference>
<proteinExistence type="inferred from homology"/>
<evidence type="ECO:0000256" key="1">
    <source>
        <dbReference type="ARBA" id="ARBA00001462"/>
    </source>
</evidence>
<dbReference type="InterPro" id="IPR055235">
    <property type="entry name" value="ASD1_cat"/>
</dbReference>
<keyword evidence="11" id="KW-1185">Reference proteome</keyword>
<evidence type="ECO:0000313" key="11">
    <source>
        <dbReference type="Proteomes" id="UP001500582"/>
    </source>
</evidence>
<dbReference type="EC" id="3.2.1.55" evidence="4"/>
<dbReference type="Pfam" id="PF06964">
    <property type="entry name" value="Alpha-L-AF_C"/>
    <property type="match status" value="1"/>
</dbReference>
<evidence type="ECO:0000256" key="7">
    <source>
        <dbReference type="ARBA" id="ARBA00023295"/>
    </source>
</evidence>
<evidence type="ECO:0000259" key="9">
    <source>
        <dbReference type="SMART" id="SM00813"/>
    </source>
</evidence>
<organism evidence="10 11">
    <name type="scientific">Mucilaginibacter gynuensis</name>
    <dbReference type="NCBI Taxonomy" id="1302236"/>
    <lineage>
        <taxon>Bacteria</taxon>
        <taxon>Pseudomonadati</taxon>
        <taxon>Bacteroidota</taxon>
        <taxon>Sphingobacteriia</taxon>
        <taxon>Sphingobacteriales</taxon>
        <taxon>Sphingobacteriaceae</taxon>
        <taxon>Mucilaginibacter</taxon>
    </lineage>
</organism>
<dbReference type="SMART" id="SM00813">
    <property type="entry name" value="Alpha-L-AF_C"/>
    <property type="match status" value="1"/>
</dbReference>
<keyword evidence="7" id="KW-0326">Glycosidase</keyword>
<dbReference type="SUPFAM" id="SSF51011">
    <property type="entry name" value="Glycosyl hydrolase domain"/>
    <property type="match status" value="1"/>
</dbReference>
<dbReference type="Pfam" id="PF22848">
    <property type="entry name" value="ASD1_dom"/>
    <property type="match status" value="1"/>
</dbReference>
<keyword evidence="5" id="KW-0378">Hydrolase</keyword>
<comment type="subunit">
    <text evidence="3">Homohexamer; trimer of dimers.</text>
</comment>
<dbReference type="InterPro" id="IPR017853">
    <property type="entry name" value="GH"/>
</dbReference>
<evidence type="ECO:0000256" key="5">
    <source>
        <dbReference type="ARBA" id="ARBA00022801"/>
    </source>
</evidence>
<comment type="catalytic activity">
    <reaction evidence="1">
        <text>Hydrolysis of terminal non-reducing alpha-L-arabinofuranoside residues in alpha-L-arabinosides.</text>
        <dbReference type="EC" id="3.2.1.55"/>
    </reaction>
</comment>
<dbReference type="EMBL" id="BAABFT010000002">
    <property type="protein sequence ID" value="GAA4315674.1"/>
    <property type="molecule type" value="Genomic_DNA"/>
</dbReference>
<evidence type="ECO:0000256" key="6">
    <source>
        <dbReference type="ARBA" id="ARBA00023277"/>
    </source>
</evidence>
<keyword evidence="6" id="KW-0119">Carbohydrate metabolism</keyword>
<dbReference type="SUPFAM" id="SSF51445">
    <property type="entry name" value="(Trans)glycosidases"/>
    <property type="match status" value="1"/>
</dbReference>
<accession>A0ABP8G2I2</accession>
<evidence type="ECO:0000256" key="2">
    <source>
        <dbReference type="ARBA" id="ARBA00007186"/>
    </source>
</evidence>
<evidence type="ECO:0000256" key="3">
    <source>
        <dbReference type="ARBA" id="ARBA00011165"/>
    </source>
</evidence>
<feature type="signal peptide" evidence="8">
    <location>
        <begin position="1"/>
        <end position="23"/>
    </location>
</feature>
<protein>
    <recommendedName>
        <fullName evidence="4">non-reducing end alpha-L-arabinofuranosidase</fullName>
        <ecNumber evidence="4">3.2.1.55</ecNumber>
    </recommendedName>
</protein>